<evidence type="ECO:0000313" key="3">
    <source>
        <dbReference type="EMBL" id="MFC6500185.1"/>
    </source>
</evidence>
<keyword evidence="4" id="KW-1185">Reference proteome</keyword>
<dbReference type="Gene3D" id="2.30.110.10">
    <property type="entry name" value="Electron Transport, Fmn-binding Protein, Chain A"/>
    <property type="match status" value="1"/>
</dbReference>
<dbReference type="SMART" id="SM00530">
    <property type="entry name" value="HTH_XRE"/>
    <property type="match status" value="1"/>
</dbReference>
<dbReference type="SUPFAM" id="SSF50118">
    <property type="entry name" value="Cell growth inhibitor/plasmid maintenance toxic component"/>
    <property type="match status" value="1"/>
</dbReference>
<protein>
    <submittedName>
        <fullName evidence="3">DUF1918 domain-containing protein</fullName>
    </submittedName>
</protein>
<feature type="compositionally biased region" description="Gly residues" evidence="1">
    <location>
        <begin position="307"/>
        <end position="317"/>
    </location>
</feature>
<dbReference type="Gene3D" id="2.30.30.440">
    <property type="entry name" value="Domain of unknown function DUF1918"/>
    <property type="match status" value="1"/>
</dbReference>
<dbReference type="Pfam" id="PF08940">
    <property type="entry name" value="DUF1918"/>
    <property type="match status" value="1"/>
</dbReference>
<dbReference type="CDD" id="cd00093">
    <property type="entry name" value="HTH_XRE"/>
    <property type="match status" value="1"/>
</dbReference>
<accession>A0ABW1XP08</accession>
<evidence type="ECO:0000313" key="4">
    <source>
        <dbReference type="Proteomes" id="UP001596321"/>
    </source>
</evidence>
<dbReference type="Pfam" id="PF12900">
    <property type="entry name" value="Pyridox_ox_2"/>
    <property type="match status" value="1"/>
</dbReference>
<feature type="domain" description="HTH cro/C1-type" evidence="2">
    <location>
        <begin position="95"/>
        <end position="149"/>
    </location>
</feature>
<dbReference type="Proteomes" id="UP001596321">
    <property type="component" value="Unassembled WGS sequence"/>
</dbReference>
<name>A0ABW1XP08_STRPL</name>
<organism evidence="3 4">
    <name type="scientific">Streptomyces plicatus</name>
    <dbReference type="NCBI Taxonomy" id="1922"/>
    <lineage>
        <taxon>Bacteria</taxon>
        <taxon>Bacillati</taxon>
        <taxon>Actinomycetota</taxon>
        <taxon>Actinomycetes</taxon>
        <taxon>Kitasatosporales</taxon>
        <taxon>Streptomycetaceae</taxon>
        <taxon>Streptomyces</taxon>
        <taxon>Streptomyces rochei group</taxon>
    </lineage>
</organism>
<evidence type="ECO:0000256" key="1">
    <source>
        <dbReference type="SAM" id="MobiDB-lite"/>
    </source>
</evidence>
<dbReference type="RefSeq" id="WP_386453701.1">
    <property type="nucleotide sequence ID" value="NZ_JBHSUW010000001.1"/>
</dbReference>
<gene>
    <name evidence="3" type="ORF">ACFQFF_00580</name>
</gene>
<dbReference type="InterPro" id="IPR015035">
    <property type="entry name" value="DUF1918"/>
</dbReference>
<reference evidence="4" key="1">
    <citation type="journal article" date="2019" name="Int. J. Syst. Evol. Microbiol.">
        <title>The Global Catalogue of Microorganisms (GCM) 10K type strain sequencing project: providing services to taxonomists for standard genome sequencing and annotation.</title>
        <authorList>
            <consortium name="The Broad Institute Genomics Platform"/>
            <consortium name="The Broad Institute Genome Sequencing Center for Infectious Disease"/>
            <person name="Wu L."/>
            <person name="Ma J."/>
        </authorList>
    </citation>
    <scope>NUCLEOTIDE SEQUENCE [LARGE SCALE GENOMIC DNA]</scope>
    <source>
        <strain evidence="4">JCM 4504</strain>
    </source>
</reference>
<dbReference type="PROSITE" id="PS50943">
    <property type="entry name" value="HTH_CROC1"/>
    <property type="match status" value="1"/>
</dbReference>
<sequence>MYAHIGDRLVVESPSTGVTRRDGEIVGLHHDDGTPPYDVRWSDTGDVTLVFPGPDAHVAQLGEPQRPMSQTTLTADRTHHGSLHGGDAGDVGRRLAAARRRKGLSVEAVAERARMAPGYLSYLETHTADPGSGTLMRLADVLGTTYAALQGGGTDRPPGRGSALRDPHLLDLGEEECRGLLSSHGVGRIAFTSEHGPAVFPVNYEMTDGVVAFRTAPDSTTASAVDQQVAFEVDQVDDAMSQGWSVLVVGRCRAVTDPVEAERLDEAAHTRPWAGGGGTADRLARRGHRTSDRAAHHLGSRVVSGAPLGGNGIDSAD</sequence>
<evidence type="ECO:0000259" key="2">
    <source>
        <dbReference type="PROSITE" id="PS50943"/>
    </source>
</evidence>
<dbReference type="SUPFAM" id="SSF47413">
    <property type="entry name" value="lambda repressor-like DNA-binding domains"/>
    <property type="match status" value="1"/>
</dbReference>
<dbReference type="SUPFAM" id="SSF50475">
    <property type="entry name" value="FMN-binding split barrel"/>
    <property type="match status" value="1"/>
</dbReference>
<proteinExistence type="predicted"/>
<dbReference type="InterPro" id="IPR012349">
    <property type="entry name" value="Split_barrel_FMN-bd"/>
</dbReference>
<dbReference type="InterPro" id="IPR010982">
    <property type="entry name" value="Lambda_DNA-bd_dom_sf"/>
</dbReference>
<dbReference type="Gene3D" id="1.10.260.40">
    <property type="entry name" value="lambda repressor-like DNA-binding domains"/>
    <property type="match status" value="1"/>
</dbReference>
<feature type="region of interest" description="Disordered" evidence="1">
    <location>
        <begin position="267"/>
        <end position="317"/>
    </location>
</feature>
<comment type="caution">
    <text evidence="3">The sequence shown here is derived from an EMBL/GenBank/DDBJ whole genome shotgun (WGS) entry which is preliminary data.</text>
</comment>
<dbReference type="EMBL" id="JBHSUW010000001">
    <property type="protein sequence ID" value="MFC6500185.1"/>
    <property type="molecule type" value="Genomic_DNA"/>
</dbReference>
<dbReference type="InterPro" id="IPR024747">
    <property type="entry name" value="Pyridox_Oxase-rel"/>
</dbReference>
<dbReference type="InterPro" id="IPR001387">
    <property type="entry name" value="Cro/C1-type_HTH"/>
</dbReference>
<dbReference type="Pfam" id="PF13560">
    <property type="entry name" value="HTH_31"/>
    <property type="match status" value="1"/>
</dbReference>